<dbReference type="PANTHER" id="PTHR22952">
    <property type="entry name" value="CAMP-RESPONSE ELEMENT BINDING PROTEIN-RELATED"/>
    <property type="match status" value="1"/>
</dbReference>
<dbReference type="InterPro" id="IPR004827">
    <property type="entry name" value="bZIP"/>
</dbReference>
<dbReference type="AlphaFoldDB" id="A0A1S2Z394"/>
<feature type="compositionally biased region" description="Basic and acidic residues" evidence="4">
    <location>
        <begin position="110"/>
        <end position="129"/>
    </location>
</feature>
<dbReference type="PROSITE" id="PS00036">
    <property type="entry name" value="BZIP_BASIC"/>
    <property type="match status" value="1"/>
</dbReference>
<evidence type="ECO:0000313" key="6">
    <source>
        <dbReference type="Proteomes" id="UP000087171"/>
    </source>
</evidence>
<dbReference type="GO" id="GO:0045893">
    <property type="term" value="P:positive regulation of DNA-templated transcription"/>
    <property type="evidence" value="ECO:0007669"/>
    <property type="project" value="InterPro"/>
</dbReference>
<reference evidence="7" key="1">
    <citation type="submission" date="2025-08" db="UniProtKB">
        <authorList>
            <consortium name="RefSeq"/>
        </authorList>
    </citation>
    <scope>IDENTIFICATION</scope>
    <source>
        <tissue evidence="7">Etiolated seedlings</tissue>
    </source>
</reference>
<sequence>MNLDDLLKDLITAETSQLMQNPSSVIINNNNNSLLMGSSSGNNGTDQTSISGKTYFDNMGNQDSDHVIGDATQVPFIGIEPNLVMASHQIMDSDEMMEKTIERRQKRMAKNRESAARSREKKQKAEERLLSATNFTRKYQLRRISSAYF</sequence>
<feature type="region of interest" description="Disordered" evidence="4">
    <location>
        <begin position="103"/>
        <end position="129"/>
    </location>
</feature>
<evidence type="ECO:0000313" key="7">
    <source>
        <dbReference type="RefSeq" id="XP_004514267.3"/>
    </source>
</evidence>
<organism evidence="6 7">
    <name type="scientific">Cicer arietinum</name>
    <name type="common">Chickpea</name>
    <name type="synonym">Garbanzo</name>
    <dbReference type="NCBI Taxonomy" id="3827"/>
    <lineage>
        <taxon>Eukaryota</taxon>
        <taxon>Viridiplantae</taxon>
        <taxon>Streptophyta</taxon>
        <taxon>Embryophyta</taxon>
        <taxon>Tracheophyta</taxon>
        <taxon>Spermatophyta</taxon>
        <taxon>Magnoliopsida</taxon>
        <taxon>eudicotyledons</taxon>
        <taxon>Gunneridae</taxon>
        <taxon>Pentapetalae</taxon>
        <taxon>rosids</taxon>
        <taxon>fabids</taxon>
        <taxon>Fabales</taxon>
        <taxon>Fabaceae</taxon>
        <taxon>Papilionoideae</taxon>
        <taxon>50 kb inversion clade</taxon>
        <taxon>NPAAA clade</taxon>
        <taxon>Hologalegina</taxon>
        <taxon>IRL clade</taxon>
        <taxon>Cicereae</taxon>
        <taxon>Cicer</taxon>
    </lineage>
</organism>
<keyword evidence="3" id="KW-0539">Nucleus</keyword>
<dbReference type="STRING" id="3827.A0A1S2Z394"/>
<evidence type="ECO:0000259" key="5">
    <source>
        <dbReference type="PROSITE" id="PS00036"/>
    </source>
</evidence>
<dbReference type="RefSeq" id="XP_004514267.3">
    <property type="nucleotide sequence ID" value="XM_004514210.3"/>
</dbReference>
<dbReference type="Proteomes" id="UP000087171">
    <property type="component" value="Unplaced"/>
</dbReference>
<accession>A0A1S2Z394</accession>
<dbReference type="PaxDb" id="3827-XP_004514267.1"/>
<dbReference type="GO" id="GO:0003677">
    <property type="term" value="F:DNA binding"/>
    <property type="evidence" value="ECO:0007669"/>
    <property type="project" value="UniProtKB-KW"/>
</dbReference>
<proteinExistence type="predicted"/>
<evidence type="ECO:0000256" key="4">
    <source>
        <dbReference type="SAM" id="MobiDB-lite"/>
    </source>
</evidence>
<evidence type="ECO:0000256" key="3">
    <source>
        <dbReference type="ARBA" id="ARBA00023242"/>
    </source>
</evidence>
<dbReference type="PANTHER" id="PTHR22952:SF175">
    <property type="entry name" value="PROTEIN ABSCISIC ACID-INSENSITIVE 5"/>
    <property type="match status" value="1"/>
</dbReference>
<evidence type="ECO:0000256" key="2">
    <source>
        <dbReference type="ARBA" id="ARBA00023125"/>
    </source>
</evidence>
<dbReference type="GO" id="GO:0005634">
    <property type="term" value="C:nucleus"/>
    <property type="evidence" value="ECO:0007669"/>
    <property type="project" value="UniProtKB-SubCell"/>
</dbReference>
<keyword evidence="2" id="KW-0238">DNA-binding</keyword>
<evidence type="ECO:0000256" key="1">
    <source>
        <dbReference type="ARBA" id="ARBA00004123"/>
    </source>
</evidence>
<protein>
    <submittedName>
        <fullName evidence="7">Protein ABSCISIC ACID-INSENSITIVE 5-like</fullName>
    </submittedName>
</protein>
<dbReference type="GO" id="GO:0003700">
    <property type="term" value="F:DNA-binding transcription factor activity"/>
    <property type="evidence" value="ECO:0007669"/>
    <property type="project" value="InterPro"/>
</dbReference>
<feature type="domain" description="BZIP" evidence="5">
    <location>
        <begin position="106"/>
        <end position="121"/>
    </location>
</feature>
<dbReference type="OrthoDB" id="644067at2759"/>
<name>A0A1S2Z394_CICAR</name>
<comment type="subcellular location">
    <subcellularLocation>
        <location evidence="1">Nucleus</location>
    </subcellularLocation>
</comment>
<gene>
    <name evidence="7" type="primary">LOC101505753</name>
</gene>
<dbReference type="InterPro" id="IPR043452">
    <property type="entry name" value="BZIP46-like"/>
</dbReference>
<keyword evidence="6" id="KW-1185">Reference proteome</keyword>